<dbReference type="InterPro" id="IPR007115">
    <property type="entry name" value="6-PTP_synth/QueD"/>
</dbReference>
<evidence type="ECO:0000256" key="1">
    <source>
        <dbReference type="ARBA" id="ARBA00005061"/>
    </source>
</evidence>
<dbReference type="Gene3D" id="3.30.479.10">
    <property type="entry name" value="6-pyruvoyl tetrahydropterin synthase/QueD"/>
    <property type="match status" value="2"/>
</dbReference>
<dbReference type="AlphaFoldDB" id="A0A1I0F387"/>
<sequence>MQLFVDDLTVIDFSYLCQQRGVVGESWIVDVVLDGDLNDQSMILDFGVVKKQIKAIIDDAVDHKLLLPIHSSALKVSDSTHQVDHEYVDFMATRGSLFLQSPKQAFAKIESKSIDIDSVTSHLTQVIAEQLPNNVQGLTLTLRPEVINSDYYHYTHGLKLHDGNCQRIAHGHRSKIGIYLNGQRSIDAEHAWCERWRDIYIASEEDQVDIDQIELSSYAMDNVSDQHKYFSYRAPQGRFDIAVMKNQLEIVDCDSTVELLADFIARTLNKQYKQEVKVVAYEGVAKGAIATV</sequence>
<evidence type="ECO:0000256" key="5">
    <source>
        <dbReference type="ARBA" id="ARBA00031449"/>
    </source>
</evidence>
<dbReference type="UniPathway" id="UPA00391"/>
<reference evidence="7 8" key="1">
    <citation type="submission" date="2016-10" db="EMBL/GenBank/DDBJ databases">
        <authorList>
            <person name="de Groot N.N."/>
        </authorList>
    </citation>
    <scope>NUCLEOTIDE SEQUENCE [LARGE SCALE GENOMIC DNA]</scope>
    <source>
        <strain evidence="7 8">DSM 19706</strain>
    </source>
</reference>
<comment type="similarity">
    <text evidence="2">Belongs to the PTPS family. QueD subfamily.</text>
</comment>
<dbReference type="Pfam" id="PF01242">
    <property type="entry name" value="PTPS"/>
    <property type="match status" value="2"/>
</dbReference>
<evidence type="ECO:0000256" key="3">
    <source>
        <dbReference type="ARBA" id="ARBA00012982"/>
    </source>
</evidence>
<organism evidence="7 8">
    <name type="scientific">Thalassotalea agarivorans</name>
    <name type="common">Thalassomonas agarivorans</name>
    <dbReference type="NCBI Taxonomy" id="349064"/>
    <lineage>
        <taxon>Bacteria</taxon>
        <taxon>Pseudomonadati</taxon>
        <taxon>Pseudomonadota</taxon>
        <taxon>Gammaproteobacteria</taxon>
        <taxon>Alteromonadales</taxon>
        <taxon>Colwelliaceae</taxon>
        <taxon>Thalassotalea</taxon>
    </lineage>
</organism>
<keyword evidence="8" id="KW-1185">Reference proteome</keyword>
<gene>
    <name evidence="7" type="ORF">SAMN05660429_02028</name>
</gene>
<dbReference type="InterPro" id="IPR038418">
    <property type="entry name" value="6-PTP_synth/QueD_sf"/>
</dbReference>
<protein>
    <recommendedName>
        <fullName evidence="4">6-carboxy-5,6,7,8-tetrahydropterin synthase</fullName>
        <ecNumber evidence="3">4.1.2.50</ecNumber>
    </recommendedName>
    <alternativeName>
        <fullName evidence="5">Queuosine biosynthesis protein QueD</fullName>
    </alternativeName>
</protein>
<dbReference type="Proteomes" id="UP000199308">
    <property type="component" value="Unassembled WGS sequence"/>
</dbReference>
<dbReference type="STRING" id="349064.SAMN05660429_02028"/>
<accession>A0A1I0F387</accession>
<dbReference type="EC" id="4.1.2.50" evidence="3"/>
<dbReference type="OrthoDB" id="5820615at2"/>
<name>A0A1I0F387_THASX</name>
<dbReference type="EMBL" id="FOHK01000008">
    <property type="protein sequence ID" value="SET51854.1"/>
    <property type="molecule type" value="Genomic_DNA"/>
</dbReference>
<evidence type="ECO:0000313" key="8">
    <source>
        <dbReference type="Proteomes" id="UP000199308"/>
    </source>
</evidence>
<dbReference type="GO" id="GO:0070497">
    <property type="term" value="F:6-carboxytetrahydropterin synthase activity"/>
    <property type="evidence" value="ECO:0007669"/>
    <property type="project" value="UniProtKB-EC"/>
</dbReference>
<dbReference type="RefSeq" id="WP_093329758.1">
    <property type="nucleotide sequence ID" value="NZ_AP027363.1"/>
</dbReference>
<evidence type="ECO:0000256" key="2">
    <source>
        <dbReference type="ARBA" id="ARBA00008900"/>
    </source>
</evidence>
<proteinExistence type="inferred from homology"/>
<comment type="catalytic activity">
    <reaction evidence="6">
        <text>7,8-dihydroneopterin 3'-triphosphate + H2O = 6-carboxy-5,6,7,8-tetrahydropterin + triphosphate + acetaldehyde + 2 H(+)</text>
        <dbReference type="Rhea" id="RHEA:27966"/>
        <dbReference type="ChEBI" id="CHEBI:15343"/>
        <dbReference type="ChEBI" id="CHEBI:15377"/>
        <dbReference type="ChEBI" id="CHEBI:15378"/>
        <dbReference type="ChEBI" id="CHEBI:18036"/>
        <dbReference type="ChEBI" id="CHEBI:58462"/>
        <dbReference type="ChEBI" id="CHEBI:61032"/>
        <dbReference type="EC" id="4.1.2.50"/>
    </reaction>
</comment>
<evidence type="ECO:0000256" key="6">
    <source>
        <dbReference type="ARBA" id="ARBA00048807"/>
    </source>
</evidence>
<comment type="pathway">
    <text evidence="1">Purine metabolism; 7-cyano-7-deazaguanine biosynthesis.</text>
</comment>
<evidence type="ECO:0000256" key="4">
    <source>
        <dbReference type="ARBA" id="ARBA00018141"/>
    </source>
</evidence>
<evidence type="ECO:0000313" key="7">
    <source>
        <dbReference type="EMBL" id="SET51854.1"/>
    </source>
</evidence>
<dbReference type="SUPFAM" id="SSF55620">
    <property type="entry name" value="Tetrahydrobiopterin biosynthesis enzymes-like"/>
    <property type="match status" value="2"/>
</dbReference>